<proteinExistence type="predicted"/>
<evidence type="ECO:0000259" key="1">
    <source>
        <dbReference type="Pfam" id="PF01693"/>
    </source>
</evidence>
<dbReference type="InterPro" id="IPR037056">
    <property type="entry name" value="RNase_H1_N_sf"/>
</dbReference>
<evidence type="ECO:0000313" key="2">
    <source>
        <dbReference type="EMBL" id="MBP2058889.1"/>
    </source>
</evidence>
<name>A0ABS4MGQ4_9LACO</name>
<dbReference type="InterPro" id="IPR011320">
    <property type="entry name" value="RNase_H1_N"/>
</dbReference>
<dbReference type="SUPFAM" id="SSF53098">
    <property type="entry name" value="Ribonuclease H-like"/>
    <property type="match status" value="1"/>
</dbReference>
<dbReference type="Gene3D" id="3.40.970.10">
    <property type="entry name" value="Ribonuclease H1, N-terminal domain"/>
    <property type="match status" value="1"/>
</dbReference>
<dbReference type="Pfam" id="PF01693">
    <property type="entry name" value="Cauli_VI"/>
    <property type="match status" value="1"/>
</dbReference>
<accession>A0ABS4MGQ4</accession>
<dbReference type="EMBL" id="JAGGLU010000017">
    <property type="protein sequence ID" value="MBP2058889.1"/>
    <property type="molecule type" value="Genomic_DNA"/>
</dbReference>
<dbReference type="Proteomes" id="UP001519292">
    <property type="component" value="Unassembled WGS sequence"/>
</dbReference>
<reference evidence="2 3" key="1">
    <citation type="submission" date="2021-03" db="EMBL/GenBank/DDBJ databases">
        <title>Genomic Encyclopedia of Type Strains, Phase IV (KMG-IV): sequencing the most valuable type-strain genomes for metagenomic binning, comparative biology and taxonomic classification.</title>
        <authorList>
            <person name="Goeker M."/>
        </authorList>
    </citation>
    <scope>NUCLEOTIDE SEQUENCE [LARGE SCALE GENOMIC DNA]</scope>
    <source>
        <strain evidence="2 3">DSM 101872</strain>
    </source>
</reference>
<dbReference type="RefSeq" id="WP_209687601.1">
    <property type="nucleotide sequence ID" value="NZ_JAGGLU010000017.1"/>
</dbReference>
<sequence>MIQDKKYYAIYTGEGDGLVIHSTWNNIESAVNELMKKNSQAKYYAFNNEDDAKSFAKHGFSEKDKELLLENLRLNRKINTEISQLDDNKAIAFIAGSYTKREDQVGYGALIFTDKGSIMPKELCGIVNNSQVKAIIAGELEAAKQVITWAMTNKKKEIDIYYNNDNLNIKNLLNQFSQSINVHFVQVNGHHITHDNEARHLARSGAQGIEKK</sequence>
<dbReference type="InterPro" id="IPR012337">
    <property type="entry name" value="RNaseH-like_sf"/>
</dbReference>
<gene>
    <name evidence="2" type="ORF">J2Z60_002080</name>
</gene>
<feature type="domain" description="Ribonuclease H1 N-terminal" evidence="1">
    <location>
        <begin position="6"/>
        <end position="55"/>
    </location>
</feature>
<evidence type="ECO:0000313" key="3">
    <source>
        <dbReference type="Proteomes" id="UP001519292"/>
    </source>
</evidence>
<keyword evidence="3" id="KW-1185">Reference proteome</keyword>
<dbReference type="Gene3D" id="3.30.420.10">
    <property type="entry name" value="Ribonuclease H-like superfamily/Ribonuclease H"/>
    <property type="match status" value="1"/>
</dbReference>
<organism evidence="2 3">
    <name type="scientific">Lactobacillus colini</name>
    <dbReference type="NCBI Taxonomy" id="1819254"/>
    <lineage>
        <taxon>Bacteria</taxon>
        <taxon>Bacillati</taxon>
        <taxon>Bacillota</taxon>
        <taxon>Bacilli</taxon>
        <taxon>Lactobacillales</taxon>
        <taxon>Lactobacillaceae</taxon>
        <taxon>Lactobacillus</taxon>
    </lineage>
</organism>
<comment type="caution">
    <text evidence="2">The sequence shown here is derived from an EMBL/GenBank/DDBJ whole genome shotgun (WGS) entry which is preliminary data.</text>
</comment>
<protein>
    <recommendedName>
        <fullName evidence="1">Ribonuclease H1 N-terminal domain-containing protein</fullName>
    </recommendedName>
</protein>
<dbReference type="InterPro" id="IPR036397">
    <property type="entry name" value="RNaseH_sf"/>
</dbReference>